<protein>
    <submittedName>
        <fullName evidence="1">Uncharacterized protein</fullName>
    </submittedName>
</protein>
<dbReference type="RefSeq" id="WP_378564789.1">
    <property type="nucleotide sequence ID" value="NZ_JBHSDL010000025.1"/>
</dbReference>
<comment type="caution">
    <text evidence="1">The sequence shown here is derived from an EMBL/GenBank/DDBJ whole genome shotgun (WGS) entry which is preliminary data.</text>
</comment>
<reference evidence="2" key="1">
    <citation type="journal article" date="2019" name="Int. J. Syst. Evol. Microbiol.">
        <title>The Global Catalogue of Microorganisms (GCM) 10K type strain sequencing project: providing services to taxonomists for standard genome sequencing and annotation.</title>
        <authorList>
            <consortium name="The Broad Institute Genomics Platform"/>
            <consortium name="The Broad Institute Genome Sequencing Center for Infectious Disease"/>
            <person name="Wu L."/>
            <person name="Ma J."/>
        </authorList>
    </citation>
    <scope>NUCLEOTIDE SEQUENCE [LARGE SCALE GENOMIC DNA]</scope>
    <source>
        <strain evidence="2">IBRC-M 10490</strain>
    </source>
</reference>
<accession>A0ABV8VLL4</accession>
<keyword evidence="2" id="KW-1185">Reference proteome</keyword>
<name>A0ABV8VLL4_9NOCA</name>
<evidence type="ECO:0000313" key="1">
    <source>
        <dbReference type="EMBL" id="MFC4376302.1"/>
    </source>
</evidence>
<proteinExistence type="predicted"/>
<organism evidence="1 2">
    <name type="scientific">Nocardia halotolerans</name>
    <dbReference type="NCBI Taxonomy" id="1755878"/>
    <lineage>
        <taxon>Bacteria</taxon>
        <taxon>Bacillati</taxon>
        <taxon>Actinomycetota</taxon>
        <taxon>Actinomycetes</taxon>
        <taxon>Mycobacteriales</taxon>
        <taxon>Nocardiaceae</taxon>
        <taxon>Nocardia</taxon>
    </lineage>
</organism>
<evidence type="ECO:0000313" key="2">
    <source>
        <dbReference type="Proteomes" id="UP001595844"/>
    </source>
</evidence>
<sequence>MSEPTNIDRHDATLHAELRLFCHLMLGSADATDRAMRSIYRRALDSHDEYENRPSERIRLFRIAAELCRATQGQESSEA</sequence>
<dbReference type="Proteomes" id="UP001595844">
    <property type="component" value="Unassembled WGS sequence"/>
</dbReference>
<dbReference type="EMBL" id="JBHSDL010000025">
    <property type="protein sequence ID" value="MFC4376302.1"/>
    <property type="molecule type" value="Genomic_DNA"/>
</dbReference>
<gene>
    <name evidence="1" type="ORF">ACFO5K_19580</name>
</gene>